<feature type="region of interest" description="Disordered" evidence="1">
    <location>
        <begin position="398"/>
        <end position="493"/>
    </location>
</feature>
<evidence type="ECO:0000256" key="1">
    <source>
        <dbReference type="SAM" id="MobiDB-lite"/>
    </source>
</evidence>
<gene>
    <name evidence="2" type="ORF">EB796_001282</name>
</gene>
<dbReference type="Proteomes" id="UP000593567">
    <property type="component" value="Unassembled WGS sequence"/>
</dbReference>
<proteinExistence type="predicted"/>
<protein>
    <submittedName>
        <fullName evidence="2">Uncharacterized protein</fullName>
    </submittedName>
</protein>
<name>A0A7J7KQJ2_BUGNE</name>
<dbReference type="EMBL" id="VXIV02000145">
    <property type="protein sequence ID" value="KAF6040408.1"/>
    <property type="molecule type" value="Genomic_DNA"/>
</dbReference>
<feature type="compositionally biased region" description="Basic and acidic residues" evidence="1">
    <location>
        <begin position="29"/>
        <end position="40"/>
    </location>
</feature>
<accession>A0A7J7KQJ2</accession>
<sequence length="493" mass="54287">MMDLIKDHSESVREIKQLSEVFGNDESDHEDHESEQPESKYKELEFIYNKVIVTNRKPNYGPPVQRTLKAGAHARKLGIRLKTAKVASEKQQMLTSERQKLKTADSSWSTARDIAESIEITPLPTERGHRVKTNTPHPPNQAHLTEHRYHKQPPSSQYNMKSASTLSRISTLEPHVGSMPSLDKLHSNKVNDGRYSSLAMYSPQTQRFTIEQLAKERTRILKKLSHVQTHRVDKRFFVTGAPCDLRERYNINEDQTVKIETENQPKENAADSELNYNKKQKIEENLEVSNGGDADANVKEYESAEVSNEIEASAEANTGRLLEEATHTDRHTVEATEIEVNTEQTVEGTKPASAIKPGVANETLAKTDDNTVATDVENTVTDEKPVAPDIEPVLADEEPAVADEEPAVADEEPAVADGEPAAADKEPAVADEEPTVADGEPAVADKEPAVADEEPTVANEKPAVADEEPTVADEKPAVADGEPVASTIEPVVV</sequence>
<feature type="region of interest" description="Disordered" evidence="1">
    <location>
        <begin position="125"/>
        <end position="159"/>
    </location>
</feature>
<dbReference type="AlphaFoldDB" id="A0A7J7KQJ2"/>
<feature type="region of interest" description="Disordered" evidence="1">
    <location>
        <begin position="20"/>
        <end position="40"/>
    </location>
</feature>
<evidence type="ECO:0000313" key="3">
    <source>
        <dbReference type="Proteomes" id="UP000593567"/>
    </source>
</evidence>
<evidence type="ECO:0000313" key="2">
    <source>
        <dbReference type="EMBL" id="KAF6040408.1"/>
    </source>
</evidence>
<keyword evidence="3" id="KW-1185">Reference proteome</keyword>
<comment type="caution">
    <text evidence="2">The sequence shown here is derived from an EMBL/GenBank/DDBJ whole genome shotgun (WGS) entry which is preliminary data.</text>
</comment>
<feature type="compositionally biased region" description="Acidic residues" evidence="1">
    <location>
        <begin position="398"/>
        <end position="414"/>
    </location>
</feature>
<organism evidence="2 3">
    <name type="scientific">Bugula neritina</name>
    <name type="common">Brown bryozoan</name>
    <name type="synonym">Sertularia neritina</name>
    <dbReference type="NCBI Taxonomy" id="10212"/>
    <lineage>
        <taxon>Eukaryota</taxon>
        <taxon>Metazoa</taxon>
        <taxon>Spiralia</taxon>
        <taxon>Lophotrochozoa</taxon>
        <taxon>Bryozoa</taxon>
        <taxon>Gymnolaemata</taxon>
        <taxon>Cheilostomatida</taxon>
        <taxon>Flustrina</taxon>
        <taxon>Buguloidea</taxon>
        <taxon>Bugulidae</taxon>
        <taxon>Bugula</taxon>
    </lineage>
</organism>
<reference evidence="2" key="1">
    <citation type="submission" date="2020-06" db="EMBL/GenBank/DDBJ databases">
        <title>Draft genome of Bugula neritina, a colonial animal packing powerful symbionts and potential medicines.</title>
        <authorList>
            <person name="Rayko M."/>
        </authorList>
    </citation>
    <scope>NUCLEOTIDE SEQUENCE [LARGE SCALE GENOMIC DNA]</scope>
    <source>
        <strain evidence="2">Kwan_BN1</strain>
    </source>
</reference>